<dbReference type="EMBL" id="WNWW01000524">
    <property type="protein sequence ID" value="KAF3423904.1"/>
    <property type="molecule type" value="Genomic_DNA"/>
</dbReference>
<keyword evidence="1" id="KW-0472">Membrane</keyword>
<gene>
    <name evidence="2" type="ORF">E2986_00072</name>
</gene>
<evidence type="ECO:0000256" key="1">
    <source>
        <dbReference type="SAM" id="Phobius"/>
    </source>
</evidence>
<protein>
    <submittedName>
        <fullName evidence="2">Uncharacterized protein</fullName>
    </submittedName>
</protein>
<feature type="transmembrane region" description="Helical" evidence="1">
    <location>
        <begin position="142"/>
        <end position="159"/>
    </location>
</feature>
<reference evidence="2" key="1">
    <citation type="submission" date="2019-11" db="EMBL/GenBank/DDBJ databases">
        <title>The nuclear and mitochondrial genomes of Frieseomelitta varia - a highly eusocial stingless bee (Meliponini) with a permanently sterile worker caste.</title>
        <authorList>
            <person name="Freitas F.C.P."/>
            <person name="Lourenco A.P."/>
            <person name="Nunes F.M.F."/>
            <person name="Paschoal A.R."/>
            <person name="Abreu F.C.P."/>
            <person name="Barbin F.O."/>
            <person name="Bataglia L."/>
            <person name="Cardoso-Junior C.A.M."/>
            <person name="Cervoni M.S."/>
            <person name="Silva S.R."/>
            <person name="Dalarmi F."/>
            <person name="Del Lama M.A."/>
            <person name="Depintor T.S."/>
            <person name="Ferreira K.M."/>
            <person name="Goria P.S."/>
            <person name="Jaskot M.C."/>
            <person name="Lago D.C."/>
            <person name="Luna-Lucena D."/>
            <person name="Moda L.M."/>
            <person name="Nascimento L."/>
            <person name="Pedrino M."/>
            <person name="Rabico F.O."/>
            <person name="Sanches F.C."/>
            <person name="Santos D.E."/>
            <person name="Santos C.G."/>
            <person name="Vieira J."/>
            <person name="Lopes T.F."/>
            <person name="Barchuk A.R."/>
            <person name="Hartfelder K."/>
            <person name="Simoes Z.L.P."/>
            <person name="Bitondi M.M.G."/>
            <person name="Pinheiro D.G."/>
        </authorList>
    </citation>
    <scope>NUCLEOTIDE SEQUENCE</scope>
    <source>
        <strain evidence="2">USP_RPSP 00005682</strain>
        <tissue evidence="2">Whole individual</tissue>
    </source>
</reference>
<accession>A0A833R8G7</accession>
<dbReference type="Proteomes" id="UP000655588">
    <property type="component" value="Unassembled WGS sequence"/>
</dbReference>
<keyword evidence="1" id="KW-0812">Transmembrane</keyword>
<comment type="caution">
    <text evidence="2">The sequence shown here is derived from an EMBL/GenBank/DDBJ whole genome shotgun (WGS) entry which is preliminary data.</text>
</comment>
<name>A0A833R8G7_9HYME</name>
<dbReference type="AlphaFoldDB" id="A0A833R8G7"/>
<sequence length="218" mass="25226">MYGDGTIIISDANGSLDPEAPPANYGRRRSRAVLYQLSGHYKQDNKHKIKLNNRCTTCTIVVEPSALNSGTIAGIQDDRDQKITVYLKPLRRLQVLLGLADTTRDVLCGDRRPFQREFHQHRQAYDGQRRCRRSALYNRKIFVNYHFIIKVVIVTFSFLRKMCKEVRLVQTFSIIDAIIIIRHPFLALVEYTGKYENRIDTGEVGLIYRSEIKSNFTE</sequence>
<evidence type="ECO:0000313" key="2">
    <source>
        <dbReference type="EMBL" id="KAF3423904.1"/>
    </source>
</evidence>
<organism evidence="2 3">
    <name type="scientific">Frieseomelitta varia</name>
    <dbReference type="NCBI Taxonomy" id="561572"/>
    <lineage>
        <taxon>Eukaryota</taxon>
        <taxon>Metazoa</taxon>
        <taxon>Ecdysozoa</taxon>
        <taxon>Arthropoda</taxon>
        <taxon>Hexapoda</taxon>
        <taxon>Insecta</taxon>
        <taxon>Pterygota</taxon>
        <taxon>Neoptera</taxon>
        <taxon>Endopterygota</taxon>
        <taxon>Hymenoptera</taxon>
        <taxon>Apocrita</taxon>
        <taxon>Aculeata</taxon>
        <taxon>Apoidea</taxon>
        <taxon>Anthophila</taxon>
        <taxon>Apidae</taxon>
        <taxon>Frieseomelitta</taxon>
    </lineage>
</organism>
<evidence type="ECO:0000313" key="3">
    <source>
        <dbReference type="Proteomes" id="UP000655588"/>
    </source>
</evidence>
<keyword evidence="1" id="KW-1133">Transmembrane helix</keyword>
<proteinExistence type="predicted"/>
<keyword evidence="3" id="KW-1185">Reference proteome</keyword>